<dbReference type="AlphaFoldDB" id="C6SWC2"/>
<protein>
    <submittedName>
        <fullName evidence="1">Uncharacterized protein</fullName>
    </submittedName>
</protein>
<name>C6SWC2_SOYBN</name>
<reference evidence="1" key="1">
    <citation type="submission" date="2009-08" db="EMBL/GenBank/DDBJ databases">
        <authorList>
            <person name="Cheung F."/>
            <person name="Xiao Y."/>
            <person name="Chan A."/>
            <person name="Moskal W."/>
            <person name="Town C.D."/>
        </authorList>
    </citation>
    <scope>NUCLEOTIDE SEQUENCE</scope>
</reference>
<proteinExistence type="evidence at transcript level"/>
<sequence>MLLTAKGDITVLDYIGGLPEPSSWPIRLVTCQYFETQRSMQLFSPIFSSDSLYLLSTHFLKQVWVILLNNSTRYSISFSAIPNICSLSRAEGEMLEAIVPMLER</sequence>
<evidence type="ECO:0000313" key="1">
    <source>
        <dbReference type="EMBL" id="ACU13545.1"/>
    </source>
</evidence>
<dbReference type="EMBL" id="BT089465">
    <property type="protein sequence ID" value="ACU13545.1"/>
    <property type="molecule type" value="mRNA"/>
</dbReference>
<organism evidence="1">
    <name type="scientific">Glycine max</name>
    <name type="common">Soybean</name>
    <name type="synonym">Glycine hispida</name>
    <dbReference type="NCBI Taxonomy" id="3847"/>
    <lineage>
        <taxon>Eukaryota</taxon>
        <taxon>Viridiplantae</taxon>
        <taxon>Streptophyta</taxon>
        <taxon>Embryophyta</taxon>
        <taxon>Tracheophyta</taxon>
        <taxon>Spermatophyta</taxon>
        <taxon>Magnoliopsida</taxon>
        <taxon>eudicotyledons</taxon>
        <taxon>Gunneridae</taxon>
        <taxon>Pentapetalae</taxon>
        <taxon>rosids</taxon>
        <taxon>fabids</taxon>
        <taxon>Fabales</taxon>
        <taxon>Fabaceae</taxon>
        <taxon>Papilionoideae</taxon>
        <taxon>50 kb inversion clade</taxon>
        <taxon>NPAAA clade</taxon>
        <taxon>indigoferoid/millettioid clade</taxon>
        <taxon>Phaseoleae</taxon>
        <taxon>Glycine</taxon>
        <taxon>Glycine subgen. Soja</taxon>
    </lineage>
</organism>
<accession>C6SWC2</accession>